<name>A0AA43TRW6_9LECA</name>
<feature type="region of interest" description="Disordered" evidence="1">
    <location>
        <begin position="646"/>
        <end position="667"/>
    </location>
</feature>
<dbReference type="Gene3D" id="3.80.10.10">
    <property type="entry name" value="Ribonuclease Inhibitor"/>
    <property type="match status" value="1"/>
</dbReference>
<protein>
    <submittedName>
        <fullName evidence="2">Uncharacterized protein</fullName>
    </submittedName>
</protein>
<feature type="compositionally biased region" description="Acidic residues" evidence="1">
    <location>
        <begin position="37"/>
        <end position="46"/>
    </location>
</feature>
<dbReference type="Proteomes" id="UP001161017">
    <property type="component" value="Unassembled WGS sequence"/>
</dbReference>
<dbReference type="AlphaFoldDB" id="A0AA43TRW6"/>
<evidence type="ECO:0000313" key="3">
    <source>
        <dbReference type="Proteomes" id="UP001161017"/>
    </source>
</evidence>
<reference evidence="2" key="1">
    <citation type="journal article" date="2023" name="Genome Biol. Evol.">
        <title>First Whole Genome Sequence and Flow Cytometry Genome Size Data for the Lichen-Forming Fungus Ramalina farinacea (Ascomycota).</title>
        <authorList>
            <person name="Llewellyn T."/>
            <person name="Mian S."/>
            <person name="Hill R."/>
            <person name="Leitch I.J."/>
            <person name="Gaya E."/>
        </authorList>
    </citation>
    <scope>NUCLEOTIDE SEQUENCE</scope>
    <source>
        <strain evidence="2">LIQ254RAFAR</strain>
    </source>
</reference>
<feature type="compositionally biased region" description="Basic residues" evidence="1">
    <location>
        <begin position="21"/>
        <end position="30"/>
    </location>
</feature>
<feature type="compositionally biased region" description="Polar residues" evidence="1">
    <location>
        <begin position="547"/>
        <end position="563"/>
    </location>
</feature>
<feature type="region of interest" description="Disordered" evidence="1">
    <location>
        <begin position="482"/>
        <end position="613"/>
    </location>
</feature>
<evidence type="ECO:0000313" key="2">
    <source>
        <dbReference type="EMBL" id="MDI1489166.1"/>
    </source>
</evidence>
<proteinExistence type="predicted"/>
<gene>
    <name evidence="2" type="ORF">OHK93_008444</name>
</gene>
<sequence length="667" mass="75923">MAGPTMRPRKSKPAPQSSRSAKSRNVRRRITYAEPASDPEDDDSQEDYVPPQITSAPRRGRSGAPPAMPAFSRVSKKRKASGRDARERKSKVHRLGQSRKWKRRETPSTPSRFAINLTGKTMPWHTLPYHILELIFDYASYPLIRENFFPNPSVDWLCKLARLCKGFTEPALSVLYASPPLYPPARVRSLIKTLEITTPYTNYRGKIRRIDVEAIYVLSRKSGGLPPLDISDLLSKTPQVRGIGLHMLSTSDRWGMSTHHVARNIYGRSFWETLDQTGIRLPNLRHLAMRNSELVDDGFLIHLPANLQSLEISNCPVESNDVTHYIQAKGQNLRSLTLDHNQHLNLSFLHILSTSCPLLEVLKMDLIYHSPLQVVAVIEPQYDQLLCASEMPTWPSTIQSIELYHLRRWTTAVAKDFFQGLVDAAPGLRDLRQLKIKASLDESGWRDRVAFRDFWIQRMSDVFQRHSSPPNPHLKSLSAFQDFKARQQRKPVRGDARRSSATLQHVKIPVRQMESINVKEDDESDSDRPLANVRRSRRSRPARNYDETSSTRNGTASSAPSHNGRSRRRRVKANPDDTSDEDSSLEDQQPPLVTHTTSKIPTKDPAYTDQKDGFPVQGMCNVVEVMIDNQRPAEEQLHETDFLDEEVSGDEDWNGDDDLMGDSGYAW</sequence>
<feature type="compositionally biased region" description="Acidic residues" evidence="1">
    <location>
        <begin position="646"/>
        <end position="660"/>
    </location>
</feature>
<feature type="compositionally biased region" description="Basic residues" evidence="1">
    <location>
        <begin position="88"/>
        <end position="103"/>
    </location>
</feature>
<dbReference type="EMBL" id="JAPUFD010000009">
    <property type="protein sequence ID" value="MDI1489166.1"/>
    <property type="molecule type" value="Genomic_DNA"/>
</dbReference>
<organism evidence="2 3">
    <name type="scientific">Ramalina farinacea</name>
    <dbReference type="NCBI Taxonomy" id="258253"/>
    <lineage>
        <taxon>Eukaryota</taxon>
        <taxon>Fungi</taxon>
        <taxon>Dikarya</taxon>
        <taxon>Ascomycota</taxon>
        <taxon>Pezizomycotina</taxon>
        <taxon>Lecanoromycetes</taxon>
        <taxon>OSLEUM clade</taxon>
        <taxon>Lecanoromycetidae</taxon>
        <taxon>Lecanorales</taxon>
        <taxon>Lecanorineae</taxon>
        <taxon>Ramalinaceae</taxon>
        <taxon>Ramalina</taxon>
    </lineage>
</organism>
<dbReference type="InterPro" id="IPR032675">
    <property type="entry name" value="LRR_dom_sf"/>
</dbReference>
<feature type="region of interest" description="Disordered" evidence="1">
    <location>
        <begin position="1"/>
        <end position="114"/>
    </location>
</feature>
<comment type="caution">
    <text evidence="2">The sequence shown here is derived from an EMBL/GenBank/DDBJ whole genome shotgun (WGS) entry which is preliminary data.</text>
</comment>
<evidence type="ECO:0000256" key="1">
    <source>
        <dbReference type="SAM" id="MobiDB-lite"/>
    </source>
</evidence>
<dbReference type="SUPFAM" id="SSF52047">
    <property type="entry name" value="RNI-like"/>
    <property type="match status" value="1"/>
</dbReference>
<keyword evidence="3" id="KW-1185">Reference proteome</keyword>
<accession>A0AA43TRW6</accession>